<organism evidence="1 2">
    <name type="scientific">Parablautia muri</name>
    <dbReference type="NCBI Taxonomy" id="2320879"/>
    <lineage>
        <taxon>Bacteria</taxon>
        <taxon>Bacillati</taxon>
        <taxon>Bacillota</taxon>
        <taxon>Clostridia</taxon>
        <taxon>Lachnospirales</taxon>
        <taxon>Lachnospiraceae</taxon>
        <taxon>Parablautia</taxon>
    </lineage>
</organism>
<name>A0A9X5BEZ5_9FIRM</name>
<proteinExistence type="predicted"/>
<dbReference type="OrthoDB" id="9803578at2"/>
<keyword evidence="2" id="KW-1185">Reference proteome</keyword>
<dbReference type="AlphaFoldDB" id="A0A9X5BEZ5"/>
<dbReference type="Gene3D" id="3.40.50.1820">
    <property type="entry name" value="alpha/beta hydrolase"/>
    <property type="match status" value="1"/>
</dbReference>
<dbReference type="RefSeq" id="WP_160559659.1">
    <property type="nucleotide sequence ID" value="NZ_QZDT01000009.1"/>
</dbReference>
<reference evidence="1" key="1">
    <citation type="submission" date="2018-09" db="EMBL/GenBank/DDBJ databases">
        <title>Murine metabolic-syndrome-specific gut microbial biobank.</title>
        <authorList>
            <person name="Liu C."/>
        </authorList>
    </citation>
    <scope>NUCLEOTIDE SEQUENCE</scope>
    <source>
        <strain evidence="1">D42-62</strain>
    </source>
</reference>
<dbReference type="GO" id="GO:0016747">
    <property type="term" value="F:acyltransferase activity, transferring groups other than amino-acyl groups"/>
    <property type="evidence" value="ECO:0007669"/>
    <property type="project" value="TreeGrafter"/>
</dbReference>
<dbReference type="Proteomes" id="UP001154420">
    <property type="component" value="Unassembled WGS sequence"/>
</dbReference>
<dbReference type="Pfam" id="PF00756">
    <property type="entry name" value="Esterase"/>
    <property type="match status" value="1"/>
</dbReference>
<sequence length="277" mass="31021">MALIQVNFMSKSLMRTVPMQVILPVDKLTFPGMPKKKESKFKTLYLLHGVFGNYTDWLSGTCIQRWAEKKDLAVVMPSGDNMFYVDQSGVNNMYGEFVGKELVEITRKMFPLSDKREDTCIGGLSMGGYGAIRNGLKYHETFGHIAALSSALIIDGIENRTNDTPAFIESRAYAEGVFGDLAKAKDSDKDPKWLAAKLVEKKVEIPRIFMACGLEDTLLGPNRDFKEYLEGLGIKVDYEEGPGAHEWDFWNRYIKKVVDWLPLENNAAGINSGNVGI</sequence>
<evidence type="ECO:0000313" key="1">
    <source>
        <dbReference type="EMBL" id="NBJ92568.1"/>
    </source>
</evidence>
<comment type="caution">
    <text evidence="1">The sequence shown here is derived from an EMBL/GenBank/DDBJ whole genome shotgun (WGS) entry which is preliminary data.</text>
</comment>
<evidence type="ECO:0000313" key="2">
    <source>
        <dbReference type="Proteomes" id="UP001154420"/>
    </source>
</evidence>
<dbReference type="SUPFAM" id="SSF53474">
    <property type="entry name" value="alpha/beta-Hydrolases"/>
    <property type="match status" value="1"/>
</dbReference>
<dbReference type="EMBL" id="QZDT01000009">
    <property type="protein sequence ID" value="NBJ92568.1"/>
    <property type="molecule type" value="Genomic_DNA"/>
</dbReference>
<protein>
    <submittedName>
        <fullName evidence="1">Acetylesterase</fullName>
    </submittedName>
</protein>
<dbReference type="InterPro" id="IPR050583">
    <property type="entry name" value="Mycobacterial_A85_antigen"/>
</dbReference>
<dbReference type="InterPro" id="IPR029058">
    <property type="entry name" value="AB_hydrolase_fold"/>
</dbReference>
<accession>A0A9X5BEZ5</accession>
<dbReference type="PANTHER" id="PTHR48098">
    <property type="entry name" value="ENTEROCHELIN ESTERASE-RELATED"/>
    <property type="match status" value="1"/>
</dbReference>
<dbReference type="PANTHER" id="PTHR48098:SF1">
    <property type="entry name" value="DIACYLGLYCEROL ACYLTRANSFERASE_MYCOLYLTRANSFERASE AG85A"/>
    <property type="match status" value="1"/>
</dbReference>
<dbReference type="InterPro" id="IPR000801">
    <property type="entry name" value="Esterase-like"/>
</dbReference>
<gene>
    <name evidence="1" type="ORF">D5281_08145</name>
</gene>